<dbReference type="AlphaFoldDB" id="A0AAV0RKN9"/>
<proteinExistence type="predicted"/>
<gene>
    <name evidence="1" type="ORF">LITE_LOCUS48675</name>
</gene>
<name>A0AAV0RKN9_9ROSI</name>
<dbReference type="EMBL" id="CAMGYJ010000011">
    <property type="protein sequence ID" value="CAI0558188.1"/>
    <property type="molecule type" value="Genomic_DNA"/>
</dbReference>
<organism evidence="1 2">
    <name type="scientific">Linum tenue</name>
    <dbReference type="NCBI Taxonomy" id="586396"/>
    <lineage>
        <taxon>Eukaryota</taxon>
        <taxon>Viridiplantae</taxon>
        <taxon>Streptophyta</taxon>
        <taxon>Embryophyta</taxon>
        <taxon>Tracheophyta</taxon>
        <taxon>Spermatophyta</taxon>
        <taxon>Magnoliopsida</taxon>
        <taxon>eudicotyledons</taxon>
        <taxon>Gunneridae</taxon>
        <taxon>Pentapetalae</taxon>
        <taxon>rosids</taxon>
        <taxon>fabids</taxon>
        <taxon>Malpighiales</taxon>
        <taxon>Linaceae</taxon>
        <taxon>Linum</taxon>
    </lineage>
</organism>
<sequence>MIHVLWILLVIWGDDLSFTHLS</sequence>
<keyword evidence="2" id="KW-1185">Reference proteome</keyword>
<evidence type="ECO:0000313" key="2">
    <source>
        <dbReference type="Proteomes" id="UP001154282"/>
    </source>
</evidence>
<accession>A0AAV0RKN9</accession>
<evidence type="ECO:0000313" key="1">
    <source>
        <dbReference type="EMBL" id="CAI0558188.1"/>
    </source>
</evidence>
<comment type="caution">
    <text evidence="1">The sequence shown here is derived from an EMBL/GenBank/DDBJ whole genome shotgun (WGS) entry which is preliminary data.</text>
</comment>
<protein>
    <submittedName>
        <fullName evidence="1">Uncharacterized protein</fullName>
    </submittedName>
</protein>
<reference evidence="1" key="1">
    <citation type="submission" date="2022-08" db="EMBL/GenBank/DDBJ databases">
        <authorList>
            <person name="Gutierrez-Valencia J."/>
        </authorList>
    </citation>
    <scope>NUCLEOTIDE SEQUENCE</scope>
</reference>
<dbReference type="Proteomes" id="UP001154282">
    <property type="component" value="Unassembled WGS sequence"/>
</dbReference>